<sequence length="769" mass="83764">MIDNMHPYLTMPSRAAQAGPGGFSYYDHVYLPENEKDLIWAHGGLSYRSQVVVRLNGRRRTEAFLFELAGDGAWKPVVLDDGTVADGKVDGYARCVEAICGSADTFFTSVFAAQGKRQLSGYRNAEIKTLLADLLGQEEIQALGRKAAETARLLRAAFAAIRQEQAGLADETRRVDEERRRLAGAGERVRLGMTARQVAQGALEECRTRCARLSAEADQSRATEARRTQLQGECRSVIRAGKQAIEALKAQEQTEAQRLTRLEQRIAQRHAQARNRRQVLEHQRRQCLAVLDAEAVVTRAARLRTLAEYVAGQRLARVDGARQRVAQLTQVQAAERAAALKLVAIEREAGQAALKADELARRFGLTEEVPCAGTDLQGCCKLLGDAREAQALLPSAQGAIRRFARDRMVAQQEREASQRQLVSLADAPTALLQAERRAKGARERASRLALLAAQAGEMHRTRAALAELERELAAIGPRDADGQAPAETADELAERQQVEAGRRAIACQREQQAKHYRATLDRLEQALLALPPPFDDQALAQAQSAMASAAQVLAAAEQAHLRAVQDAEALSALGRQADALTGRQAQVAGRMARIETELGAWNLFAKCMSNDGLIALAIDDAGPALSGLSNDLLLACYGPRFTVSIQTLVETAKGDQKEGFDIIVYDGETGESKSIGLMSGGEKTFIEACLTRAIALYLARHTGRGYSTIFTDEADGALDSQRKRMFMAMKREVLRLGGYEREFFVSQTPELVELADAVIDLTAMSAPGV</sequence>
<dbReference type="InterPro" id="IPR027417">
    <property type="entry name" value="P-loop_NTPase"/>
</dbReference>
<organism evidence="2 3">
    <name type="scientific">Cupriavidus basilensis</name>
    <dbReference type="NCBI Taxonomy" id="68895"/>
    <lineage>
        <taxon>Bacteria</taxon>
        <taxon>Pseudomonadati</taxon>
        <taxon>Pseudomonadota</taxon>
        <taxon>Betaproteobacteria</taxon>
        <taxon>Burkholderiales</taxon>
        <taxon>Burkholderiaceae</taxon>
        <taxon>Cupriavidus</taxon>
    </lineage>
</organism>
<dbReference type="EMBL" id="JARJLM010000006">
    <property type="protein sequence ID" value="MDF3831462.1"/>
    <property type="molecule type" value="Genomic_DNA"/>
</dbReference>
<evidence type="ECO:0000313" key="3">
    <source>
        <dbReference type="Proteomes" id="UP001216674"/>
    </source>
</evidence>
<reference evidence="2 3" key="1">
    <citation type="submission" date="2023-03" db="EMBL/GenBank/DDBJ databases">
        <title>Draft assemblies of triclosan tolerant bacteria isolated from returned activated sludge.</title>
        <authorList>
            <person name="Van Hamelsveld S."/>
        </authorList>
    </citation>
    <scope>NUCLEOTIDE SEQUENCE [LARGE SCALE GENOMIC DNA]</scope>
    <source>
        <strain evidence="2 3">GW210010_S58</strain>
    </source>
</reference>
<proteinExistence type="predicted"/>
<dbReference type="RefSeq" id="WP_276263336.1">
    <property type="nucleotide sequence ID" value="NZ_JARJLM010000006.1"/>
</dbReference>
<dbReference type="PANTHER" id="PTHR32114">
    <property type="entry name" value="ABC TRANSPORTER ABCH.3"/>
    <property type="match status" value="1"/>
</dbReference>
<accession>A0ABT6AGK4</accession>
<evidence type="ECO:0000313" key="2">
    <source>
        <dbReference type="EMBL" id="MDF3831462.1"/>
    </source>
</evidence>
<name>A0ABT6AGK4_9BURK</name>
<dbReference type="SUPFAM" id="SSF52540">
    <property type="entry name" value="P-loop containing nucleoside triphosphate hydrolases"/>
    <property type="match status" value="1"/>
</dbReference>
<feature type="coiled-coil region" evidence="1">
    <location>
        <begin position="203"/>
        <end position="265"/>
    </location>
</feature>
<keyword evidence="3" id="KW-1185">Reference proteome</keyword>
<keyword evidence="1" id="KW-0175">Coiled coil</keyword>
<dbReference type="Proteomes" id="UP001216674">
    <property type="component" value="Unassembled WGS sequence"/>
</dbReference>
<gene>
    <name evidence="2" type="ORF">P3W85_00570</name>
</gene>
<evidence type="ECO:0000256" key="1">
    <source>
        <dbReference type="SAM" id="Coils"/>
    </source>
</evidence>
<dbReference type="PANTHER" id="PTHR32114:SF2">
    <property type="entry name" value="ABC TRANSPORTER ABCH.3"/>
    <property type="match status" value="1"/>
</dbReference>
<dbReference type="Gene3D" id="3.40.50.300">
    <property type="entry name" value="P-loop containing nucleotide triphosphate hydrolases"/>
    <property type="match status" value="1"/>
</dbReference>
<protein>
    <submittedName>
        <fullName evidence="2">DNA repair protein</fullName>
    </submittedName>
</protein>
<comment type="caution">
    <text evidence="2">The sequence shown here is derived from an EMBL/GenBank/DDBJ whole genome shotgun (WGS) entry which is preliminary data.</text>
</comment>